<dbReference type="RefSeq" id="WP_014557662.1">
    <property type="nucleotide sequence ID" value="NZ_JADEZV010000002.1"/>
</dbReference>
<dbReference type="Gene3D" id="2.40.30.10">
    <property type="entry name" value="Translation factors"/>
    <property type="match status" value="1"/>
</dbReference>
<dbReference type="NCBIfam" id="TIGR03626">
    <property type="entry name" value="L3_arch"/>
    <property type="match status" value="1"/>
</dbReference>
<reference evidence="7" key="1">
    <citation type="submission" date="2020-10" db="EMBL/GenBank/DDBJ databases">
        <title>Fervidococcus fontis strain 3639Fd - the first crenarchaeon capable of growth on lipids.</title>
        <authorList>
            <person name="Kochetkova T.V."/>
            <person name="Elcheninov A.G."/>
            <person name="Toschakov S.V."/>
            <person name="Kublanov I.V."/>
        </authorList>
    </citation>
    <scope>NUCLEOTIDE SEQUENCE</scope>
    <source>
        <strain evidence="7">3639Fd</strain>
    </source>
</reference>
<keyword evidence="3 6" id="KW-0694">RNA-binding</keyword>
<comment type="similarity">
    <text evidence="1 6">Belongs to the universal ribosomal protein uL3 family.</text>
</comment>
<dbReference type="InterPro" id="IPR019928">
    <property type="entry name" value="Ribosomal_uL3_arc"/>
</dbReference>
<keyword evidence="5 6" id="KW-0687">Ribonucleoprotein</keyword>
<dbReference type="PANTHER" id="PTHR11363">
    <property type="entry name" value="60S RIBOSOMAL PROTEIN L3-RELATED"/>
    <property type="match status" value="1"/>
</dbReference>
<dbReference type="SUPFAM" id="SSF50447">
    <property type="entry name" value="Translation proteins"/>
    <property type="match status" value="1"/>
</dbReference>
<dbReference type="GO" id="GO:0003735">
    <property type="term" value="F:structural constituent of ribosome"/>
    <property type="evidence" value="ECO:0007669"/>
    <property type="project" value="UniProtKB-UniRule"/>
</dbReference>
<protein>
    <recommendedName>
        <fullName evidence="6">Large ribosomal subunit protein uL3</fullName>
    </recommendedName>
</protein>
<sequence>MGHRKKSAPRRGTLGVRPRQRFEGIVPRVRTWPVLEEKKIFPLGFIGYKVGMTHALVVDDRKTSITFGKQIFTPVTLLETPPMILAGIRGYSFDINEGKQPLTEAWATGDTLKNTNIERLIKSFSPNSTQQKLEELEKSLSEMAELRALLLSQPTLAGGISKKKPELIEVGLSGKDLKAQFSYAVEKLGKTIKISEIFNPGKFVDIIAVTKGKGFQGPVKRFGIKVLPRWHKHRKAARKIGARGPGMGALSTAPQAGQMGFHQRVDYNKRILYIADTEGKDKELLAKINPSSGWHKYGLIRTDFVILAGSIPGSRKRPVILRQPVRPPSWIPEGAPKITYLHKIGEL</sequence>
<evidence type="ECO:0000256" key="1">
    <source>
        <dbReference type="ARBA" id="ARBA00006540"/>
    </source>
</evidence>
<dbReference type="PROSITE" id="PS00474">
    <property type="entry name" value="RIBOSOMAL_L3"/>
    <property type="match status" value="1"/>
</dbReference>
<dbReference type="GO" id="GO:0022625">
    <property type="term" value="C:cytosolic large ribosomal subunit"/>
    <property type="evidence" value="ECO:0007669"/>
    <property type="project" value="UniProtKB-UniRule"/>
</dbReference>
<dbReference type="GO" id="GO:0019843">
    <property type="term" value="F:rRNA binding"/>
    <property type="evidence" value="ECO:0007669"/>
    <property type="project" value="UniProtKB-UniRule"/>
</dbReference>
<keyword evidence="4 6" id="KW-0689">Ribosomal protein</keyword>
<dbReference type="EMBL" id="JADEZV010000002">
    <property type="protein sequence ID" value="MBE9391126.1"/>
    <property type="molecule type" value="Genomic_DNA"/>
</dbReference>
<comment type="subunit">
    <text evidence="6">Part of the 50S ribosomal subunit. Forms a cluster with proteins L14 and L24e.</text>
</comment>
<dbReference type="OMA" id="QRTEYNK"/>
<dbReference type="Pfam" id="PF00297">
    <property type="entry name" value="Ribosomal_L3"/>
    <property type="match status" value="1"/>
</dbReference>
<evidence type="ECO:0000313" key="7">
    <source>
        <dbReference type="EMBL" id="MBE9391126.1"/>
    </source>
</evidence>
<dbReference type="InterPro" id="IPR009000">
    <property type="entry name" value="Transl_B-barrel_sf"/>
</dbReference>
<dbReference type="Gene3D" id="3.30.1430.10">
    <property type="match status" value="1"/>
</dbReference>
<gene>
    <name evidence="6" type="primary">rpl3</name>
    <name evidence="7" type="ORF">IOK49_03410</name>
</gene>
<proteinExistence type="inferred from homology"/>
<dbReference type="Gene3D" id="4.10.960.10">
    <property type="entry name" value="Ribosomal protein L3, domain 3"/>
    <property type="match status" value="1"/>
</dbReference>
<evidence type="ECO:0000313" key="8">
    <source>
        <dbReference type="Proteomes" id="UP000652307"/>
    </source>
</evidence>
<dbReference type="AlphaFoldDB" id="A0A843ADI1"/>
<accession>A0A843ADI1</accession>
<dbReference type="InterPro" id="IPR019926">
    <property type="entry name" value="Ribosomal_uL3_CS"/>
</dbReference>
<evidence type="ECO:0000256" key="2">
    <source>
        <dbReference type="ARBA" id="ARBA00022730"/>
    </source>
</evidence>
<name>A0A843ADI1_9CREN</name>
<evidence type="ECO:0000256" key="3">
    <source>
        <dbReference type="ARBA" id="ARBA00022884"/>
    </source>
</evidence>
<comment type="function">
    <text evidence="6">One of the primary rRNA binding proteins, it binds directly near the 3'-end of the 23S rRNA, where it nucleates assembly of the 50S subunit.</text>
</comment>
<evidence type="ECO:0000256" key="5">
    <source>
        <dbReference type="ARBA" id="ARBA00023274"/>
    </source>
</evidence>
<dbReference type="PANTHER" id="PTHR11363:SF5">
    <property type="entry name" value="LARGE RIBOSOMAL SUBUNIT PROTEIN UL3"/>
    <property type="match status" value="1"/>
</dbReference>
<dbReference type="NCBIfam" id="NF003261">
    <property type="entry name" value="PRK04231.1"/>
    <property type="match status" value="1"/>
</dbReference>
<evidence type="ECO:0000256" key="6">
    <source>
        <dbReference type="HAMAP-Rule" id="MF_01325"/>
    </source>
</evidence>
<dbReference type="GeneID" id="12449597"/>
<keyword evidence="2 6" id="KW-0699">rRNA-binding</keyword>
<dbReference type="HAMAP" id="MF_01325_A">
    <property type="entry name" value="Ribosomal_uL3_A"/>
    <property type="match status" value="1"/>
</dbReference>
<organism evidence="7 8">
    <name type="scientific">Fervidicoccus fontis</name>
    <dbReference type="NCBI Taxonomy" id="683846"/>
    <lineage>
        <taxon>Archaea</taxon>
        <taxon>Thermoproteota</taxon>
        <taxon>Thermoprotei</taxon>
        <taxon>Fervidicoccales</taxon>
        <taxon>Fervidicoccaceae</taxon>
        <taxon>Fervidicoccus</taxon>
    </lineage>
</organism>
<dbReference type="InterPro" id="IPR045077">
    <property type="entry name" value="L3_arc_euk"/>
</dbReference>
<comment type="caution">
    <text evidence="7">The sequence shown here is derived from an EMBL/GenBank/DDBJ whole genome shotgun (WGS) entry which is preliminary data.</text>
</comment>
<dbReference type="InterPro" id="IPR000597">
    <property type="entry name" value="Ribosomal_uL3"/>
</dbReference>
<evidence type="ECO:0000256" key="4">
    <source>
        <dbReference type="ARBA" id="ARBA00022980"/>
    </source>
</evidence>
<dbReference type="Proteomes" id="UP000652307">
    <property type="component" value="Unassembled WGS sequence"/>
</dbReference>
<dbReference type="GO" id="GO:0006412">
    <property type="term" value="P:translation"/>
    <property type="evidence" value="ECO:0007669"/>
    <property type="project" value="UniProtKB-UniRule"/>
</dbReference>
<dbReference type="InterPro" id="IPR044892">
    <property type="entry name" value="Ribosomal_L3_dom_3_arc_sf"/>
</dbReference>